<feature type="signal peptide" evidence="1">
    <location>
        <begin position="1"/>
        <end position="18"/>
    </location>
</feature>
<dbReference type="InterPro" id="IPR012674">
    <property type="entry name" value="Calycin"/>
</dbReference>
<dbReference type="AlphaFoldDB" id="A0A023G1D3"/>
<evidence type="ECO:0000256" key="1">
    <source>
        <dbReference type="SAM" id="SignalP"/>
    </source>
</evidence>
<protein>
    <submittedName>
        <fullName evidence="2">Putative secreted protein</fullName>
    </submittedName>
</protein>
<sequence>MNVLHATLATTLWTLVGARNIFCDECWDPHQVKAKCAQHYRYEDTCPGVPFIYCKRGDCKCHCEWGFYRRMDFQCVPERECWPREMKPEQWFRSTDDIYQKWISGYISAYRRYPFRCFKSKYRREVGNTFYRTVQFLMPYKGQVLTRSFNLEIKLEYSPERDKAYIKVGGEAGGKRPPDIKRNYTILYASDHCILIGDGYPGPNQKTNCTCWTTFGRFDNLHWLCEYMSEQYCH</sequence>
<keyword evidence="1" id="KW-0732">Signal</keyword>
<organism evidence="2">
    <name type="scientific">Amblyomma parvum</name>
    <name type="common">South American tick</name>
    <dbReference type="NCBI Taxonomy" id="251391"/>
    <lineage>
        <taxon>Eukaryota</taxon>
        <taxon>Metazoa</taxon>
        <taxon>Ecdysozoa</taxon>
        <taxon>Arthropoda</taxon>
        <taxon>Chelicerata</taxon>
        <taxon>Arachnida</taxon>
        <taxon>Acari</taxon>
        <taxon>Parasitiformes</taxon>
        <taxon>Ixodida</taxon>
        <taxon>Ixodoidea</taxon>
        <taxon>Ixodidae</taxon>
        <taxon>Amblyomminae</taxon>
        <taxon>Amblyomma</taxon>
    </lineage>
</organism>
<feature type="chain" id="PRO_5001516498" evidence="1">
    <location>
        <begin position="19"/>
        <end position="234"/>
    </location>
</feature>
<accession>A0A023G1D3</accession>
<name>A0A023G1D3_AMBPA</name>
<dbReference type="Gene3D" id="2.40.128.20">
    <property type="match status" value="1"/>
</dbReference>
<reference evidence="2" key="1">
    <citation type="submission" date="2014-03" db="EMBL/GenBank/DDBJ databases">
        <title>The sialotranscriptome of Amblyomma triste, Amblyomma parvum and Amblyomma cajennense ticks, uncovered by 454-based RNA-seq.</title>
        <authorList>
            <person name="Garcia G.R."/>
            <person name="Gardinassi L.G."/>
            <person name="Ribeiro J.M."/>
            <person name="Anatrielo E."/>
            <person name="Ferreira B.R."/>
            <person name="Moreira H.N."/>
            <person name="Mafra C."/>
            <person name="Olegario M.M."/>
            <person name="Szabo P.J."/>
            <person name="Miranda-Santos I.K."/>
            <person name="Maruyama S.R."/>
        </authorList>
    </citation>
    <scope>NUCLEOTIDE SEQUENCE</scope>
    <source>
        <strain evidence="2">Araguapaz</strain>
        <tissue evidence="2">Salivary glands</tissue>
    </source>
</reference>
<dbReference type="EMBL" id="GBBL01000467">
    <property type="protein sequence ID" value="JAC26853.1"/>
    <property type="molecule type" value="mRNA"/>
</dbReference>
<evidence type="ECO:0000313" key="2">
    <source>
        <dbReference type="EMBL" id="JAC26853.1"/>
    </source>
</evidence>
<proteinExistence type="evidence at transcript level"/>